<dbReference type="Proteomes" id="UP000074382">
    <property type="component" value="Unassembled WGS sequence"/>
</dbReference>
<accession>A0A147KHN7</accession>
<evidence type="ECO:0000313" key="1">
    <source>
        <dbReference type="EMBL" id="KUP96813.1"/>
    </source>
</evidence>
<dbReference type="STRING" id="665004.AC529_10200"/>
<dbReference type="PATRIC" id="fig|665004.4.peg.3241"/>
<comment type="caution">
    <text evidence="1">The sequence shown here is derived from an EMBL/GenBank/DDBJ whole genome shotgun (WGS) entry which is preliminary data.</text>
</comment>
<evidence type="ECO:0000313" key="2">
    <source>
        <dbReference type="Proteomes" id="UP000074382"/>
    </source>
</evidence>
<dbReference type="EMBL" id="LGEM01000072">
    <property type="protein sequence ID" value="KUP96813.1"/>
    <property type="molecule type" value="Genomic_DNA"/>
</dbReference>
<keyword evidence="2" id="KW-1185">Reference proteome</keyword>
<dbReference type="RefSeq" id="WP_068757690.1">
    <property type="nucleotide sequence ID" value="NZ_KQ950184.1"/>
</dbReference>
<dbReference type="AlphaFoldDB" id="A0A147KHN7"/>
<sequence>MNTEEQFRFPVRLSVRNPVDLIAAVPYLIGFHPKDCIVALGSDGRDGFINLASGCGPLSESDHDPSDIATRLADSFAEQGCTRAVVLGYGPAELVAPCLLASRNSLVDRGVAVAETLRVTEDRYWSYDCSDPDCCPPEGVAYDVHRSTIPAAAVAAGVRVRADRDEILALVEPVGGAERAEMTRATREAEERAARLWGAAPSPRHEALTAEGVRTVRAVVSAALEGAPPPDHATVAWLGLLLVDLRVRDEAWAHIDREHVAVHVGLWSYVLCRVDPAYAAAPASLLGFAAWQNDDPVLADAALARALEADPDYSMAQLVRRAVYYGLPPRKWEGFGPDWLADQAPVGDGATALRPARDHDS</sequence>
<name>A0A147KHN7_THECS</name>
<dbReference type="OrthoDB" id="3264463at2"/>
<protein>
    <recommendedName>
        <fullName evidence="3">DUF4192 domain-containing protein</fullName>
    </recommendedName>
</protein>
<organism evidence="1 2">
    <name type="scientific">Thermobifida cellulosilytica TB100</name>
    <dbReference type="NCBI Taxonomy" id="665004"/>
    <lineage>
        <taxon>Bacteria</taxon>
        <taxon>Bacillati</taxon>
        <taxon>Actinomycetota</taxon>
        <taxon>Actinomycetes</taxon>
        <taxon>Streptosporangiales</taxon>
        <taxon>Nocardiopsidaceae</taxon>
        <taxon>Thermobifida</taxon>
    </lineage>
</organism>
<evidence type="ECO:0008006" key="3">
    <source>
        <dbReference type="Google" id="ProtNLM"/>
    </source>
</evidence>
<dbReference type="Pfam" id="PF13830">
    <property type="entry name" value="DUF4192"/>
    <property type="match status" value="1"/>
</dbReference>
<dbReference type="InterPro" id="IPR025447">
    <property type="entry name" value="DUF4192"/>
</dbReference>
<gene>
    <name evidence="1" type="ORF">AC529_10200</name>
</gene>
<reference evidence="2" key="1">
    <citation type="journal article" date="2017" name="Acta Aliment.">
        <title>Plant polysaccharide degrading enzyme system of Thermpbifida cellulosilytica TB100 revealed by de novo genome project data.</title>
        <authorList>
            <person name="Toth A."/>
            <person name="Baka E."/>
            <person name="Luzics S."/>
            <person name="Bata-Vidacs I."/>
            <person name="Nagy I."/>
            <person name="Balint B."/>
            <person name="Herceg R."/>
            <person name="Olasz F."/>
            <person name="Wilk T."/>
            <person name="Nagy T."/>
            <person name="Kriszt B."/>
            <person name="Nagy I."/>
            <person name="Kukolya J."/>
        </authorList>
    </citation>
    <scope>NUCLEOTIDE SEQUENCE [LARGE SCALE GENOMIC DNA]</scope>
    <source>
        <strain evidence="2">TB100</strain>
    </source>
</reference>
<proteinExistence type="predicted"/>